<feature type="binding site" evidence="2">
    <location>
        <position position="314"/>
    </location>
    <ligand>
        <name>substrate</name>
    </ligand>
</feature>
<feature type="binding site" evidence="2">
    <location>
        <position position="30"/>
    </location>
    <ligand>
        <name>Mg(2+)</name>
        <dbReference type="ChEBI" id="CHEBI:18420"/>
        <label>3</label>
    </ligand>
</feature>
<gene>
    <name evidence="2 5" type="primary">thiL</name>
    <name evidence="5" type="ORF">DEM34_13515</name>
</gene>
<comment type="pathway">
    <text evidence="2">Cofactor biosynthesis; thiamine diphosphate biosynthesis; thiamine diphosphate from thiamine phosphate: step 1/1.</text>
</comment>
<dbReference type="AlphaFoldDB" id="A0A2U2MYY5"/>
<dbReference type="EMBL" id="QFFI01000022">
    <property type="protein sequence ID" value="PWG62146.1"/>
    <property type="molecule type" value="Genomic_DNA"/>
</dbReference>
<dbReference type="Pfam" id="PF00586">
    <property type="entry name" value="AIRS"/>
    <property type="match status" value="1"/>
</dbReference>
<feature type="binding site" evidence="2">
    <location>
        <position position="75"/>
    </location>
    <ligand>
        <name>Mg(2+)</name>
        <dbReference type="ChEBI" id="CHEBI:18420"/>
        <label>3</label>
    </ligand>
</feature>
<feature type="binding site" evidence="2">
    <location>
        <position position="30"/>
    </location>
    <ligand>
        <name>Mg(2+)</name>
        <dbReference type="ChEBI" id="CHEBI:18420"/>
        <label>4</label>
    </ligand>
</feature>
<dbReference type="GO" id="GO:0009030">
    <property type="term" value="F:thiamine-phosphate kinase activity"/>
    <property type="evidence" value="ECO:0007669"/>
    <property type="project" value="UniProtKB-UniRule"/>
</dbReference>
<keyword evidence="1 2" id="KW-0784">Thiamine biosynthesis</keyword>
<dbReference type="GO" id="GO:0009229">
    <property type="term" value="P:thiamine diphosphate biosynthetic process"/>
    <property type="evidence" value="ECO:0007669"/>
    <property type="project" value="UniProtKB-UniRule"/>
</dbReference>
<feature type="binding site" evidence="2">
    <location>
        <position position="145"/>
    </location>
    <ligand>
        <name>ATP</name>
        <dbReference type="ChEBI" id="CHEBI:30616"/>
    </ligand>
</feature>
<dbReference type="InterPro" id="IPR016188">
    <property type="entry name" value="PurM-like_N"/>
</dbReference>
<dbReference type="PANTHER" id="PTHR30270">
    <property type="entry name" value="THIAMINE-MONOPHOSPHATE KINASE"/>
    <property type="match status" value="1"/>
</dbReference>
<sequence>MALSEFALIARYLVHVGAAREDVLLGVGDDAALVRPAPGRPQALALDTLVADVHFPADAAAADVGHKALAVNLSDLAAMGATPQWALLALTLPKVDEPWLEGFAAGFGALATAHGVALVGGDVTRGPLTVSVQVIGCLAGPALRRDGARPGDRVWLSGRPGEAAAGLAAWQSGAGEDRRWARLLRRLHRPTPRVALGQALAGVASAAIDVSDGVAADAGHIAAASGVGIELRADWLPLSRRLRAWAGDRAAVDLALNGGDDYELCFTAPAAADSALGSLAAAQSLPLTPIGRVTEGAGLRVRDARGRELAGGGYQHFGGGA</sequence>
<evidence type="ECO:0000313" key="5">
    <source>
        <dbReference type="EMBL" id="PWG62146.1"/>
    </source>
</evidence>
<comment type="caution">
    <text evidence="5">The sequence shown here is derived from an EMBL/GenBank/DDBJ whole genome shotgun (WGS) entry which is preliminary data.</text>
</comment>
<comment type="similarity">
    <text evidence="2">Belongs to the thiamine-monophosphate kinase family.</text>
</comment>
<keyword evidence="2 5" id="KW-0418">Kinase</keyword>
<dbReference type="GO" id="GO:0009228">
    <property type="term" value="P:thiamine biosynthetic process"/>
    <property type="evidence" value="ECO:0007669"/>
    <property type="project" value="UniProtKB-KW"/>
</dbReference>
<dbReference type="GO" id="GO:0000287">
    <property type="term" value="F:magnesium ion binding"/>
    <property type="evidence" value="ECO:0007669"/>
    <property type="project" value="UniProtKB-UniRule"/>
</dbReference>
<feature type="binding site" evidence="2">
    <location>
        <position position="211"/>
    </location>
    <ligand>
        <name>ATP</name>
        <dbReference type="ChEBI" id="CHEBI:30616"/>
    </ligand>
</feature>
<dbReference type="HAMAP" id="MF_02128">
    <property type="entry name" value="TMP_kinase"/>
    <property type="match status" value="1"/>
</dbReference>
<evidence type="ECO:0000259" key="4">
    <source>
        <dbReference type="Pfam" id="PF02769"/>
    </source>
</evidence>
<organism evidence="5 6">
    <name type="scientific">Sediminicurvatus halobius</name>
    <dbReference type="NCBI Taxonomy" id="2182432"/>
    <lineage>
        <taxon>Bacteria</taxon>
        <taxon>Pseudomonadati</taxon>
        <taxon>Pseudomonadota</taxon>
        <taxon>Gammaproteobacteria</taxon>
        <taxon>Chromatiales</taxon>
        <taxon>Ectothiorhodospiraceae</taxon>
        <taxon>Sediminicurvatus</taxon>
    </lineage>
</organism>
<dbReference type="Gene3D" id="3.30.1330.10">
    <property type="entry name" value="PurM-like, N-terminal domain"/>
    <property type="match status" value="1"/>
</dbReference>
<keyword evidence="2" id="KW-0067">ATP-binding</keyword>
<protein>
    <recommendedName>
        <fullName evidence="2">Thiamine-monophosphate kinase</fullName>
        <shortName evidence="2">TMP kinase</shortName>
        <shortName evidence="2">Thiamine-phosphate kinase</shortName>
        <ecNumber evidence="2">2.7.4.16</ecNumber>
    </recommendedName>
</protein>
<dbReference type="PANTHER" id="PTHR30270:SF0">
    <property type="entry name" value="THIAMINE-MONOPHOSPHATE KINASE"/>
    <property type="match status" value="1"/>
</dbReference>
<feature type="domain" description="PurM-like N-terminal" evidence="3">
    <location>
        <begin position="28"/>
        <end position="136"/>
    </location>
</feature>
<dbReference type="Proteomes" id="UP000245474">
    <property type="component" value="Unassembled WGS sequence"/>
</dbReference>
<comment type="catalytic activity">
    <reaction evidence="2">
        <text>thiamine phosphate + ATP = thiamine diphosphate + ADP</text>
        <dbReference type="Rhea" id="RHEA:15913"/>
        <dbReference type="ChEBI" id="CHEBI:30616"/>
        <dbReference type="ChEBI" id="CHEBI:37575"/>
        <dbReference type="ChEBI" id="CHEBI:58937"/>
        <dbReference type="ChEBI" id="CHEBI:456216"/>
        <dbReference type="EC" id="2.7.4.16"/>
    </reaction>
</comment>
<feature type="domain" description="PurM-like C-terminal" evidence="4">
    <location>
        <begin position="149"/>
        <end position="302"/>
    </location>
</feature>
<feature type="binding site" evidence="2">
    <location>
        <position position="47"/>
    </location>
    <ligand>
        <name>Mg(2+)</name>
        <dbReference type="ChEBI" id="CHEBI:18420"/>
        <label>2</label>
    </ligand>
</feature>
<dbReference type="InterPro" id="IPR036676">
    <property type="entry name" value="PurM-like_C_sf"/>
</dbReference>
<keyword evidence="2" id="KW-0547">Nucleotide-binding</keyword>
<feature type="binding site" evidence="2">
    <location>
        <position position="260"/>
    </location>
    <ligand>
        <name>substrate</name>
    </ligand>
</feature>
<evidence type="ECO:0000259" key="3">
    <source>
        <dbReference type="Pfam" id="PF00586"/>
    </source>
</evidence>
<dbReference type="RefSeq" id="WP_109679349.1">
    <property type="nucleotide sequence ID" value="NZ_CP086615.1"/>
</dbReference>
<dbReference type="SUPFAM" id="SSF55326">
    <property type="entry name" value="PurM N-terminal domain-like"/>
    <property type="match status" value="1"/>
</dbReference>
<feature type="binding site" evidence="2">
    <location>
        <position position="47"/>
    </location>
    <ligand>
        <name>Mg(2+)</name>
        <dbReference type="ChEBI" id="CHEBI:18420"/>
        <label>1</label>
    </ligand>
</feature>
<dbReference type="InterPro" id="IPR006283">
    <property type="entry name" value="ThiL-like"/>
</dbReference>
<dbReference type="InterPro" id="IPR036921">
    <property type="entry name" value="PurM-like_N_sf"/>
</dbReference>
<feature type="binding site" evidence="2">
    <location>
        <position position="122"/>
    </location>
    <ligand>
        <name>Mg(2+)</name>
        <dbReference type="ChEBI" id="CHEBI:18420"/>
        <label>1</label>
    </ligand>
</feature>
<evidence type="ECO:0000256" key="2">
    <source>
        <dbReference type="HAMAP-Rule" id="MF_02128"/>
    </source>
</evidence>
<feature type="binding site" evidence="2">
    <location>
        <position position="212"/>
    </location>
    <ligand>
        <name>Mg(2+)</name>
        <dbReference type="ChEBI" id="CHEBI:18420"/>
        <label>5</label>
    </ligand>
</feature>
<dbReference type="InterPro" id="IPR010918">
    <property type="entry name" value="PurM-like_C_dom"/>
</dbReference>
<dbReference type="OrthoDB" id="9802811at2"/>
<evidence type="ECO:0000256" key="1">
    <source>
        <dbReference type="ARBA" id="ARBA00022977"/>
    </source>
</evidence>
<feature type="binding site" evidence="2">
    <location>
        <position position="75"/>
    </location>
    <ligand>
        <name>Mg(2+)</name>
        <dbReference type="ChEBI" id="CHEBI:18420"/>
        <label>2</label>
    </ligand>
</feature>
<dbReference type="CDD" id="cd02194">
    <property type="entry name" value="ThiL"/>
    <property type="match status" value="1"/>
</dbReference>
<comment type="function">
    <text evidence="2">Catalyzes the ATP-dependent phosphorylation of thiamine-monophosphate (TMP) to form thiamine-pyrophosphate (TPP), the active form of vitamin B1.</text>
</comment>
<dbReference type="NCBIfam" id="TIGR01379">
    <property type="entry name" value="thiL"/>
    <property type="match status" value="1"/>
</dbReference>
<evidence type="ECO:0000313" key="6">
    <source>
        <dbReference type="Proteomes" id="UP000245474"/>
    </source>
</evidence>
<dbReference type="Gene3D" id="3.90.650.10">
    <property type="entry name" value="PurM-like C-terminal domain"/>
    <property type="match status" value="1"/>
</dbReference>
<dbReference type="SUPFAM" id="SSF56042">
    <property type="entry name" value="PurM C-terminal domain-like"/>
    <property type="match status" value="1"/>
</dbReference>
<accession>A0A2U2MYY5</accession>
<feature type="binding site" evidence="2">
    <location>
        <begin position="121"/>
        <end position="122"/>
    </location>
    <ligand>
        <name>ATP</name>
        <dbReference type="ChEBI" id="CHEBI:30616"/>
    </ligand>
</feature>
<name>A0A2U2MYY5_9GAMM</name>
<dbReference type="GO" id="GO:0005524">
    <property type="term" value="F:ATP binding"/>
    <property type="evidence" value="ECO:0007669"/>
    <property type="project" value="UniProtKB-UniRule"/>
</dbReference>
<dbReference type="UniPathway" id="UPA00060">
    <property type="reaction ID" value="UER00142"/>
</dbReference>
<keyword evidence="2" id="KW-0808">Transferase</keyword>
<keyword evidence="2" id="KW-0479">Metal-binding</keyword>
<feature type="binding site" evidence="2">
    <location>
        <position position="54"/>
    </location>
    <ligand>
        <name>substrate</name>
    </ligand>
</feature>
<dbReference type="Pfam" id="PF02769">
    <property type="entry name" value="AIRS_C"/>
    <property type="match status" value="1"/>
</dbReference>
<keyword evidence="6" id="KW-1185">Reference proteome</keyword>
<dbReference type="PIRSF" id="PIRSF005303">
    <property type="entry name" value="Thiam_monoph_kin"/>
    <property type="match status" value="1"/>
</dbReference>
<proteinExistence type="inferred from homology"/>
<feature type="binding site" evidence="2">
    <location>
        <position position="75"/>
    </location>
    <ligand>
        <name>Mg(2+)</name>
        <dbReference type="ChEBI" id="CHEBI:18420"/>
        <label>4</label>
    </ligand>
</feature>
<comment type="miscellaneous">
    <text evidence="2">Reaction mechanism of ThiL seems to utilize a direct, inline transfer of the gamma-phosphate of ATP to TMP rather than a phosphorylated enzyme intermediate.</text>
</comment>
<feature type="binding site" evidence="2">
    <location>
        <position position="209"/>
    </location>
    <ligand>
        <name>Mg(2+)</name>
        <dbReference type="ChEBI" id="CHEBI:18420"/>
        <label>3</label>
    </ligand>
</feature>
<dbReference type="EC" id="2.7.4.16" evidence="2"/>
<keyword evidence="2" id="KW-0460">Magnesium</keyword>
<comment type="caution">
    <text evidence="2">Lacks conserved residue(s) required for the propagation of feature annotation.</text>
</comment>
<reference evidence="5 6" key="1">
    <citation type="submission" date="2018-05" db="EMBL/GenBank/DDBJ databases">
        <title>Spiribacter halobius sp. nov., a moderately halophilic bacterium isolated from marine solar saltern.</title>
        <authorList>
            <person name="Zheng W.-S."/>
            <person name="Lu D.-C."/>
            <person name="Du Z.-J."/>
        </authorList>
    </citation>
    <scope>NUCLEOTIDE SEQUENCE [LARGE SCALE GENOMIC DNA]</scope>
    <source>
        <strain evidence="5 6">E85</strain>
    </source>
</reference>